<dbReference type="AlphaFoldDB" id="A0A6G1J9B9"/>
<evidence type="ECO:0000256" key="2">
    <source>
        <dbReference type="SAM" id="MobiDB-lite"/>
    </source>
</evidence>
<feature type="compositionally biased region" description="Low complexity" evidence="2">
    <location>
        <begin position="165"/>
        <end position="192"/>
    </location>
</feature>
<dbReference type="EMBL" id="MU005576">
    <property type="protein sequence ID" value="KAF2686729.1"/>
    <property type="molecule type" value="Genomic_DNA"/>
</dbReference>
<feature type="compositionally biased region" description="Polar residues" evidence="2">
    <location>
        <begin position="124"/>
        <end position="138"/>
    </location>
</feature>
<dbReference type="GO" id="GO:0032933">
    <property type="term" value="P:SREBP signaling pathway"/>
    <property type="evidence" value="ECO:0007669"/>
    <property type="project" value="InterPro"/>
</dbReference>
<keyword evidence="1" id="KW-0175">Coiled coil</keyword>
<protein>
    <recommendedName>
        <fullName evidence="3">BHLH domain-containing protein</fullName>
    </recommendedName>
</protein>
<dbReference type="CDD" id="cd11399">
    <property type="entry name" value="bHLHzip_scHMS1_like"/>
    <property type="match status" value="1"/>
</dbReference>
<dbReference type="GO" id="GO:0045944">
    <property type="term" value="P:positive regulation of transcription by RNA polymerase II"/>
    <property type="evidence" value="ECO:0007669"/>
    <property type="project" value="InterPro"/>
</dbReference>
<feature type="region of interest" description="Disordered" evidence="2">
    <location>
        <begin position="124"/>
        <end position="242"/>
    </location>
</feature>
<proteinExistence type="predicted"/>
<dbReference type="SUPFAM" id="SSF47459">
    <property type="entry name" value="HLH, helix-loop-helix DNA-binding domain"/>
    <property type="match status" value="1"/>
</dbReference>
<dbReference type="PROSITE" id="PS50888">
    <property type="entry name" value="BHLH"/>
    <property type="match status" value="1"/>
</dbReference>
<dbReference type="InterPro" id="IPR011598">
    <property type="entry name" value="bHLH_dom"/>
</dbReference>
<dbReference type="Pfam" id="PF09427">
    <property type="entry name" value="DUF2014"/>
    <property type="match status" value="1"/>
</dbReference>
<sequence>MEDPIMSNDFTFNGGVRPSWLTTAEDEMPLAAPSTDLAGSNWNEFMAWDPNVSQAPDIKLSGPACFLRPEQQRPPLFNRRQNSQLRDPAVDIPTTGAMSGRASNAPYTFGENVALTPAFDFDANTLSSPSSGEGTQHGTFYPTPMWQQQQTGDSSIFSPPRYGQPSVSAAPAPGPASNTPSLHHSHSPSSVHNGRTSSSSAHSTPEPVPDNSKKRKSSADDAGSPPAGKKEKAQPPKKTAHNMIEKRYRTNLNDKIAALRDSVPSLRVMSRGNGQGEEEDDPEDLEGLTPAHKLNKATVLSKATEYIRHLEKRNKRLQDEVDTLKTRLDSYEKMSISGPMALHGAVSTPDGSRYQEDPFAPPHSMSMSGPPQGMIPVPEHIANLRQGLPPQQHFAPAYPPYSGASRPGQTGPPLVNSRRNNGLMGKLMVGSLAGLMVLEGFAERERSKDEPASRGLFALPVNFSAILAPRVSLGTASAQFPLAKLLLVFGAVFYIIAPFLDFKAKPKKKAAHAVDLARAPSLASPVEVRHKAWLTAIQTVWVPRHNFLLEVAALALKTLKLSTRKIIGWQGYAFLTGITKEQEAARIKAWNIALDAQLTGGDAEISKSRLVLTLMASGTLPDTPGRLMLKALHLRVLLWELANAGHGLSWMFDTLSAKLSRRYWNMARSEQRIATNLASKPDSEVEPLPDHLAALLEMDCDDVLVASIIQRAYNLAWNRPIAEQTTVDPSMDRVVEDFAISSPLDALAAWYSTYVLKKGLAGYLASRNGKAKDAVKKDLCLAVRTAPPVSQSHLRAHVAQAVVLDDERDSRLAVACAALPSPTTTSRGAALMNVVGDTPVAIDVQKALTLAKCFSLVESTNAEGHRQAAYVINNTYLPEATTTLLSFVAGYKMLNRCIQDPILQAETSYGLERIAKSLRIWVGHEMGRRSGLSSKARGRIVSRCLEASKMLVGLAEREDVDPGYCSSSVKGDDP</sequence>
<evidence type="ECO:0000313" key="5">
    <source>
        <dbReference type="Proteomes" id="UP000799291"/>
    </source>
</evidence>
<feature type="region of interest" description="Disordered" evidence="2">
    <location>
        <begin position="263"/>
        <end position="285"/>
    </location>
</feature>
<dbReference type="PANTHER" id="PTHR47336">
    <property type="entry name" value="TRANSCRIPTION FACTOR HMS1-RELATED"/>
    <property type="match status" value="1"/>
</dbReference>
<reference evidence="4" key="1">
    <citation type="journal article" date="2020" name="Stud. Mycol.">
        <title>101 Dothideomycetes genomes: a test case for predicting lifestyles and emergence of pathogens.</title>
        <authorList>
            <person name="Haridas S."/>
            <person name="Albert R."/>
            <person name="Binder M."/>
            <person name="Bloem J."/>
            <person name="Labutti K."/>
            <person name="Salamov A."/>
            <person name="Andreopoulos B."/>
            <person name="Baker S."/>
            <person name="Barry K."/>
            <person name="Bills G."/>
            <person name="Bluhm B."/>
            <person name="Cannon C."/>
            <person name="Castanera R."/>
            <person name="Culley D."/>
            <person name="Daum C."/>
            <person name="Ezra D."/>
            <person name="Gonzalez J."/>
            <person name="Henrissat B."/>
            <person name="Kuo A."/>
            <person name="Liang C."/>
            <person name="Lipzen A."/>
            <person name="Lutzoni F."/>
            <person name="Magnuson J."/>
            <person name="Mondo S."/>
            <person name="Nolan M."/>
            <person name="Ohm R."/>
            <person name="Pangilinan J."/>
            <person name="Park H.-J."/>
            <person name="Ramirez L."/>
            <person name="Alfaro M."/>
            <person name="Sun H."/>
            <person name="Tritt A."/>
            <person name="Yoshinaga Y."/>
            <person name="Zwiers L.-H."/>
            <person name="Turgeon B."/>
            <person name="Goodwin S."/>
            <person name="Spatafora J."/>
            <person name="Crous P."/>
            <person name="Grigoriev I."/>
        </authorList>
    </citation>
    <scope>NUCLEOTIDE SEQUENCE</scope>
    <source>
        <strain evidence="4">CBS 122367</strain>
    </source>
</reference>
<evidence type="ECO:0000256" key="1">
    <source>
        <dbReference type="SAM" id="Coils"/>
    </source>
</evidence>
<dbReference type="InterPro" id="IPR052099">
    <property type="entry name" value="Regulatory_TF_Diverse"/>
</dbReference>
<dbReference type="InterPro" id="IPR036638">
    <property type="entry name" value="HLH_DNA-bd_sf"/>
</dbReference>
<gene>
    <name evidence="4" type="ORF">K458DRAFT_202199</name>
</gene>
<feature type="domain" description="BHLH" evidence="3">
    <location>
        <begin position="236"/>
        <end position="310"/>
    </location>
</feature>
<dbReference type="PANTHER" id="PTHR47336:SF2">
    <property type="entry name" value="TRANSCRIPTION FACTOR HMS1-RELATED"/>
    <property type="match status" value="1"/>
</dbReference>
<dbReference type="GO" id="GO:0046983">
    <property type="term" value="F:protein dimerization activity"/>
    <property type="evidence" value="ECO:0007669"/>
    <property type="project" value="InterPro"/>
</dbReference>
<dbReference type="Pfam" id="PF00010">
    <property type="entry name" value="HLH"/>
    <property type="match status" value="1"/>
</dbReference>
<feature type="compositionally biased region" description="Polar residues" evidence="2">
    <location>
        <begin position="145"/>
        <end position="157"/>
    </location>
</feature>
<dbReference type="OrthoDB" id="2133190at2759"/>
<dbReference type="SMART" id="SM00353">
    <property type="entry name" value="HLH"/>
    <property type="match status" value="1"/>
</dbReference>
<name>A0A6G1J9B9_9PLEO</name>
<keyword evidence="5" id="KW-1185">Reference proteome</keyword>
<dbReference type="InterPro" id="IPR019006">
    <property type="entry name" value="Sre1_C"/>
</dbReference>
<feature type="coiled-coil region" evidence="1">
    <location>
        <begin position="300"/>
        <end position="334"/>
    </location>
</feature>
<feature type="compositionally biased region" description="Polar residues" evidence="2">
    <location>
        <begin position="193"/>
        <end position="203"/>
    </location>
</feature>
<accession>A0A6G1J9B9</accession>
<evidence type="ECO:0000313" key="4">
    <source>
        <dbReference type="EMBL" id="KAF2686729.1"/>
    </source>
</evidence>
<dbReference type="Gene3D" id="4.10.280.10">
    <property type="entry name" value="Helix-loop-helix DNA-binding domain"/>
    <property type="match status" value="1"/>
</dbReference>
<dbReference type="Proteomes" id="UP000799291">
    <property type="component" value="Unassembled WGS sequence"/>
</dbReference>
<evidence type="ECO:0000259" key="3">
    <source>
        <dbReference type="PROSITE" id="PS50888"/>
    </source>
</evidence>
<organism evidence="4 5">
    <name type="scientific">Lentithecium fluviatile CBS 122367</name>
    <dbReference type="NCBI Taxonomy" id="1168545"/>
    <lineage>
        <taxon>Eukaryota</taxon>
        <taxon>Fungi</taxon>
        <taxon>Dikarya</taxon>
        <taxon>Ascomycota</taxon>
        <taxon>Pezizomycotina</taxon>
        <taxon>Dothideomycetes</taxon>
        <taxon>Pleosporomycetidae</taxon>
        <taxon>Pleosporales</taxon>
        <taxon>Massarineae</taxon>
        <taxon>Lentitheciaceae</taxon>
        <taxon>Lentithecium</taxon>
    </lineage>
</organism>
<feature type="compositionally biased region" description="Acidic residues" evidence="2">
    <location>
        <begin position="276"/>
        <end position="285"/>
    </location>
</feature>